<organism evidence="2 3">
    <name type="scientific">Trapa incisa</name>
    <dbReference type="NCBI Taxonomy" id="236973"/>
    <lineage>
        <taxon>Eukaryota</taxon>
        <taxon>Viridiplantae</taxon>
        <taxon>Streptophyta</taxon>
        <taxon>Embryophyta</taxon>
        <taxon>Tracheophyta</taxon>
        <taxon>Spermatophyta</taxon>
        <taxon>Magnoliopsida</taxon>
        <taxon>eudicotyledons</taxon>
        <taxon>Gunneridae</taxon>
        <taxon>Pentapetalae</taxon>
        <taxon>rosids</taxon>
        <taxon>malvids</taxon>
        <taxon>Myrtales</taxon>
        <taxon>Lythraceae</taxon>
        <taxon>Trapa</taxon>
    </lineage>
</organism>
<dbReference type="PANTHER" id="PTHR47370">
    <property type="entry name" value="ACYL-COA N-ACYLTRANSFERASES (NAT) SUPERFAMILY PROTEIN"/>
    <property type="match status" value="1"/>
</dbReference>
<keyword evidence="3" id="KW-1185">Reference proteome</keyword>
<dbReference type="AlphaFoldDB" id="A0AAN7KGG1"/>
<dbReference type="Proteomes" id="UP001345219">
    <property type="component" value="Chromosome 11"/>
</dbReference>
<dbReference type="InterPro" id="IPR000182">
    <property type="entry name" value="GNAT_dom"/>
</dbReference>
<dbReference type="InterPro" id="IPR016181">
    <property type="entry name" value="Acyl_CoA_acyltransferase"/>
</dbReference>
<dbReference type="SUPFAM" id="SSF55729">
    <property type="entry name" value="Acyl-CoA N-acyltransferases (Nat)"/>
    <property type="match status" value="1"/>
</dbReference>
<dbReference type="PROSITE" id="PS51186">
    <property type="entry name" value="GNAT"/>
    <property type="match status" value="1"/>
</dbReference>
<name>A0AAN7KGG1_9MYRT</name>
<dbReference type="CDD" id="cd04301">
    <property type="entry name" value="NAT_SF"/>
    <property type="match status" value="1"/>
</dbReference>
<sequence>MVQLYSICSNGNRVVSGEVNSKLQEEPEVRIRSYDGKKDCTRIGDLERSCVVGPADGASLFTDTLGDPICRIRNSPTYIMLVAELEEELIGVIQGSIKVVAIRNPPWNLAKLGYILGLRVDPTHRRKGVGLTLVHSLEEWFVSNGAEYAYMATEKDNEASTRLFMDRLGYIQFRTPSILVNPVNKCRGLLRISSGIEIKKLGREHALLMYKRCMGSAEFFPEDMDAILENKLSLGTWVAYYKDDPYKDNSTNDDGSRHAPANWAAVSVWNSGELFKLRLGNAPLSYTAYTKISKLMDRFLPCFGVPSIPDFFSPFGFYFIYGIYSEGPMSGMLVRNLCRHVHNMAASSSTSKDCKAVVTEVGDSDKNKVHIPHRKLLSCPEDLWCIKPLKEEGKGKGNLHRLLAAAPEARSLFVDPREV</sequence>
<protein>
    <recommendedName>
        <fullName evidence="1">N-acetyltransferase domain-containing protein</fullName>
    </recommendedName>
</protein>
<dbReference type="PANTHER" id="PTHR47370:SF1">
    <property type="entry name" value="ACYL-COA N-ACYLTRANSFERASES (NAT) SUPERFAMILY PROTEIN"/>
    <property type="match status" value="1"/>
</dbReference>
<dbReference type="EMBL" id="JAXIOK010000008">
    <property type="protein sequence ID" value="KAK4764504.1"/>
    <property type="molecule type" value="Genomic_DNA"/>
</dbReference>
<evidence type="ECO:0000313" key="3">
    <source>
        <dbReference type="Proteomes" id="UP001345219"/>
    </source>
</evidence>
<dbReference type="Pfam" id="PF00583">
    <property type="entry name" value="Acetyltransf_1"/>
    <property type="match status" value="1"/>
</dbReference>
<proteinExistence type="predicted"/>
<evidence type="ECO:0000259" key="1">
    <source>
        <dbReference type="PROSITE" id="PS51186"/>
    </source>
</evidence>
<feature type="domain" description="N-acetyltransferase" evidence="1">
    <location>
        <begin position="29"/>
        <end position="214"/>
    </location>
</feature>
<comment type="caution">
    <text evidence="2">The sequence shown here is derived from an EMBL/GenBank/DDBJ whole genome shotgun (WGS) entry which is preliminary data.</text>
</comment>
<accession>A0AAN7KGG1</accession>
<dbReference type="InterPro" id="IPR052810">
    <property type="entry name" value="Plant_NAT"/>
</dbReference>
<dbReference type="Gene3D" id="3.40.630.30">
    <property type="match status" value="1"/>
</dbReference>
<dbReference type="GO" id="GO:0016747">
    <property type="term" value="F:acyltransferase activity, transferring groups other than amino-acyl groups"/>
    <property type="evidence" value="ECO:0007669"/>
    <property type="project" value="InterPro"/>
</dbReference>
<gene>
    <name evidence="2" type="ORF">SAY87_013942</name>
</gene>
<evidence type="ECO:0000313" key="2">
    <source>
        <dbReference type="EMBL" id="KAK4764504.1"/>
    </source>
</evidence>
<reference evidence="2 3" key="1">
    <citation type="journal article" date="2023" name="Hortic Res">
        <title>Pangenome of water caltrop reveals structural variations and asymmetric subgenome divergence after allopolyploidization.</title>
        <authorList>
            <person name="Zhang X."/>
            <person name="Chen Y."/>
            <person name="Wang L."/>
            <person name="Yuan Y."/>
            <person name="Fang M."/>
            <person name="Shi L."/>
            <person name="Lu R."/>
            <person name="Comes H.P."/>
            <person name="Ma Y."/>
            <person name="Chen Y."/>
            <person name="Huang G."/>
            <person name="Zhou Y."/>
            <person name="Zheng Z."/>
            <person name="Qiu Y."/>
        </authorList>
    </citation>
    <scope>NUCLEOTIDE SEQUENCE [LARGE SCALE GENOMIC DNA]</scope>
    <source>
        <tissue evidence="2">Roots</tissue>
    </source>
</reference>